<organism evidence="1 2">
    <name type="scientific">Exophiala bonariae</name>
    <dbReference type="NCBI Taxonomy" id="1690606"/>
    <lineage>
        <taxon>Eukaryota</taxon>
        <taxon>Fungi</taxon>
        <taxon>Dikarya</taxon>
        <taxon>Ascomycota</taxon>
        <taxon>Pezizomycotina</taxon>
        <taxon>Eurotiomycetes</taxon>
        <taxon>Chaetothyriomycetidae</taxon>
        <taxon>Chaetothyriales</taxon>
        <taxon>Herpotrichiellaceae</taxon>
        <taxon>Exophiala</taxon>
    </lineage>
</organism>
<name>A0AAV9N4K2_9EURO</name>
<dbReference type="EMBL" id="JAVRRD010000020">
    <property type="protein sequence ID" value="KAK5049000.1"/>
    <property type="molecule type" value="Genomic_DNA"/>
</dbReference>
<reference evidence="1 2" key="1">
    <citation type="submission" date="2023-08" db="EMBL/GenBank/DDBJ databases">
        <title>Black Yeasts Isolated from many extreme environments.</title>
        <authorList>
            <person name="Coleine C."/>
            <person name="Stajich J.E."/>
            <person name="Selbmann L."/>
        </authorList>
    </citation>
    <scope>NUCLEOTIDE SEQUENCE [LARGE SCALE GENOMIC DNA]</scope>
    <source>
        <strain evidence="1 2">CCFEE 5792</strain>
    </source>
</reference>
<accession>A0AAV9N4K2</accession>
<proteinExistence type="predicted"/>
<gene>
    <name evidence="1" type="ORF">LTR84_005422</name>
</gene>
<dbReference type="AlphaFoldDB" id="A0AAV9N4K2"/>
<dbReference type="GeneID" id="89973599"/>
<dbReference type="Proteomes" id="UP001358417">
    <property type="component" value="Unassembled WGS sequence"/>
</dbReference>
<evidence type="ECO:0000313" key="2">
    <source>
        <dbReference type="Proteomes" id="UP001358417"/>
    </source>
</evidence>
<evidence type="ECO:0000313" key="1">
    <source>
        <dbReference type="EMBL" id="KAK5049000.1"/>
    </source>
</evidence>
<keyword evidence="2" id="KW-1185">Reference proteome</keyword>
<protein>
    <submittedName>
        <fullName evidence="1">Uncharacterized protein</fullName>
    </submittedName>
</protein>
<dbReference type="Gene3D" id="2.60.420.10">
    <property type="entry name" value="Maltose phosphorylase, domain 3"/>
    <property type="match status" value="1"/>
</dbReference>
<comment type="caution">
    <text evidence="1">The sequence shown here is derived from an EMBL/GenBank/DDBJ whole genome shotgun (WGS) entry which is preliminary data.</text>
</comment>
<sequence>MATEAFKKTAKAKLFDLRNIGNSSDGTTQIIALKKTADTAEYMKMNAIAARAPYLLLPPLEPKRALSAMQIDIFAARTNEPDLNVRARGHLLATIMAVANWLHARVAGLSPAEPGWKTVKVQPVPGG</sequence>
<dbReference type="RefSeq" id="XP_064704205.1">
    <property type="nucleotide sequence ID" value="XM_064848991.1"/>
</dbReference>